<dbReference type="KEGG" id="aja:AJAP_41255"/>
<name>A0A075V3N5_9PSEU</name>
<proteinExistence type="predicted"/>
<feature type="region of interest" description="Disordered" evidence="1">
    <location>
        <begin position="50"/>
        <end position="137"/>
    </location>
</feature>
<dbReference type="SUPFAM" id="SSF55797">
    <property type="entry name" value="PR-1-like"/>
    <property type="match status" value="1"/>
</dbReference>
<evidence type="ECO:0000256" key="1">
    <source>
        <dbReference type="SAM" id="MobiDB-lite"/>
    </source>
</evidence>
<dbReference type="InterPro" id="IPR035940">
    <property type="entry name" value="CAP_sf"/>
</dbReference>
<dbReference type="Proteomes" id="UP000028492">
    <property type="component" value="Chromosome"/>
</dbReference>
<dbReference type="PANTHER" id="PTHR31157">
    <property type="entry name" value="SCP DOMAIN-CONTAINING PROTEIN"/>
    <property type="match status" value="1"/>
</dbReference>
<protein>
    <submittedName>
        <fullName evidence="3">Conserved putative secreted protein</fullName>
    </submittedName>
</protein>
<evidence type="ECO:0000259" key="2">
    <source>
        <dbReference type="Pfam" id="PF00188"/>
    </source>
</evidence>
<dbReference type="Gene3D" id="3.40.33.10">
    <property type="entry name" value="CAP"/>
    <property type="match status" value="1"/>
</dbReference>
<feature type="domain" description="SCP" evidence="2">
    <location>
        <begin position="144"/>
        <end position="255"/>
    </location>
</feature>
<dbReference type="STRING" id="208439.AJAP_41255"/>
<evidence type="ECO:0000313" key="3">
    <source>
        <dbReference type="EMBL" id="AIG81027.1"/>
    </source>
</evidence>
<dbReference type="eggNOG" id="COG2340">
    <property type="taxonomic scope" value="Bacteria"/>
</dbReference>
<dbReference type="HOGENOM" id="CLU_048111_2_2_11"/>
<dbReference type="EMBL" id="CP008953">
    <property type="protein sequence ID" value="AIG81027.1"/>
    <property type="molecule type" value="Genomic_DNA"/>
</dbReference>
<accession>A0A075V3N5</accession>
<gene>
    <name evidence="3" type="ORF">AJAP_41255</name>
</gene>
<dbReference type="Pfam" id="PF00188">
    <property type="entry name" value="CAP"/>
    <property type="match status" value="1"/>
</dbReference>
<dbReference type="AlphaFoldDB" id="A0A075V3N5"/>
<dbReference type="InterPro" id="IPR014044">
    <property type="entry name" value="CAP_dom"/>
</dbReference>
<reference evidence="3 4" key="1">
    <citation type="journal article" date="2014" name="J. Biotechnol.">
        <title>Complete genome sequence of the actinobacterium Amycolatopsis japonica MG417-CF17(T) (=DSM 44213T) producing (S,S)-N,N'-ethylenediaminedisuccinic acid.</title>
        <authorList>
            <person name="Stegmann E."/>
            <person name="Albersmeier A."/>
            <person name="Spohn M."/>
            <person name="Gert H."/>
            <person name="Weber T."/>
            <person name="Wohlleben W."/>
            <person name="Kalinowski J."/>
            <person name="Ruckert C."/>
        </authorList>
    </citation>
    <scope>NUCLEOTIDE SEQUENCE [LARGE SCALE GENOMIC DNA]</scope>
    <source>
        <strain evidence="4">MG417-CF17 (DSM 44213)</strain>
    </source>
</reference>
<sequence length="257" mass="26461">MIVFGPVSPNRTRSRLLLVTLSVLLGGVIASASYLMVTDRFQGTALSNLSLSVPDTKGRPGDALAKPPAYFGQTSSPAPEGSGPGSAAPTSSSAAPTSSTAPPSSSSAAAEPPAKSSEAAKPPSSKAPEPPRSQDSSLAGQVIDLVNAERADAGCSPVSNESHLAAAAQGHSDDMSARNYFSHTTPEGVTFDQRIRAAGYDKPGAENIAKGQSNAAKVMDAWMNSEGHRANILNCKLKKIGVGVNTKGMYWTQNFGY</sequence>
<keyword evidence="4" id="KW-1185">Reference proteome</keyword>
<organism evidence="3 4">
    <name type="scientific">Amycolatopsis japonica</name>
    <dbReference type="NCBI Taxonomy" id="208439"/>
    <lineage>
        <taxon>Bacteria</taxon>
        <taxon>Bacillati</taxon>
        <taxon>Actinomycetota</taxon>
        <taxon>Actinomycetes</taxon>
        <taxon>Pseudonocardiales</taxon>
        <taxon>Pseudonocardiaceae</taxon>
        <taxon>Amycolatopsis</taxon>
        <taxon>Amycolatopsis japonica group</taxon>
    </lineage>
</organism>
<feature type="compositionally biased region" description="Low complexity" evidence="1">
    <location>
        <begin position="75"/>
        <end position="127"/>
    </location>
</feature>
<dbReference type="PANTHER" id="PTHR31157:SF1">
    <property type="entry name" value="SCP DOMAIN-CONTAINING PROTEIN"/>
    <property type="match status" value="1"/>
</dbReference>
<dbReference type="CDD" id="cd05379">
    <property type="entry name" value="CAP_bacterial"/>
    <property type="match status" value="1"/>
</dbReference>
<evidence type="ECO:0000313" key="4">
    <source>
        <dbReference type="Proteomes" id="UP000028492"/>
    </source>
</evidence>